<name>A0A2I7K7B0_9RHOB</name>
<evidence type="ECO:0000313" key="3">
    <source>
        <dbReference type="Proteomes" id="UP000236447"/>
    </source>
</evidence>
<keyword evidence="1" id="KW-0732">Signal</keyword>
<organism evidence="2 3">
    <name type="scientific">Phaeobacter inhibens</name>
    <dbReference type="NCBI Taxonomy" id="221822"/>
    <lineage>
        <taxon>Bacteria</taxon>
        <taxon>Pseudomonadati</taxon>
        <taxon>Pseudomonadota</taxon>
        <taxon>Alphaproteobacteria</taxon>
        <taxon>Rhodobacterales</taxon>
        <taxon>Roseobacteraceae</taxon>
        <taxon>Phaeobacter</taxon>
    </lineage>
</organism>
<dbReference type="Proteomes" id="UP000236447">
    <property type="component" value="Chromosome"/>
</dbReference>
<sequence length="169" mass="17668" precursor="true">MIRQSAVLSAITAGACALSAALPIAAAGEENSGFDTAGFLSACTEFAQDVDYALPMDTQCVSQAVHMCNLSQEMKALQHCADSAAAWLEADGARIVSLMPGFDKSVLDGSGPAGLSLPIPTLGDAPDCTQVSDHNLPAEVACRYSEALSEWLKLRILMRSEEMTGEASQ</sequence>
<gene>
    <name evidence="2" type="ORF">PhaeoP88_01078</name>
</gene>
<proteinExistence type="predicted"/>
<reference evidence="2 3" key="2">
    <citation type="journal article" date="2017" name="Genome Biol. Evol.">
        <title>Trajectories and Drivers of Genome Evolution in Surface-Associated Marine Phaeobacter.</title>
        <authorList>
            <person name="Freese H.M."/>
            <person name="Sikorski J."/>
            <person name="Bunk B."/>
            <person name="Scheuner C."/>
            <person name="Meier-Kolthoff J.P."/>
            <person name="Sproer C."/>
            <person name="Gram L."/>
            <person name="Overmann J."/>
        </authorList>
    </citation>
    <scope>NUCLEOTIDE SEQUENCE [LARGE SCALE GENOMIC DNA]</scope>
    <source>
        <strain evidence="2 3">P88</strain>
    </source>
</reference>
<feature type="chain" id="PRO_5014457957" description="Secreted protein" evidence="1">
    <location>
        <begin position="21"/>
        <end position="169"/>
    </location>
</feature>
<dbReference type="EMBL" id="CP010725">
    <property type="protein sequence ID" value="AUQ98462.1"/>
    <property type="molecule type" value="Genomic_DNA"/>
</dbReference>
<protein>
    <recommendedName>
        <fullName evidence="4">Secreted protein</fullName>
    </recommendedName>
</protein>
<accession>A0A2I7K7B0</accession>
<feature type="signal peptide" evidence="1">
    <location>
        <begin position="1"/>
        <end position="20"/>
    </location>
</feature>
<evidence type="ECO:0000256" key="1">
    <source>
        <dbReference type="SAM" id="SignalP"/>
    </source>
</evidence>
<reference evidence="2 3" key="1">
    <citation type="journal article" date="2017" name="Front. Microbiol.">
        <title>Phaeobacter piscinae sp. nov., a species of the Roseobacter group and potential aquaculture probiont.</title>
        <authorList>
            <person name="Sonnenschein E.C."/>
            <person name="Phippen C.B.W."/>
            <person name="Nielsen K.F."/>
            <person name="Mateiu R.V."/>
            <person name="Melchiorsen J."/>
            <person name="Gram L."/>
            <person name="Overmann J."/>
            <person name="Freese H.M."/>
        </authorList>
    </citation>
    <scope>NUCLEOTIDE SEQUENCE [LARGE SCALE GENOMIC DNA]</scope>
    <source>
        <strain evidence="2 3">P88</strain>
    </source>
</reference>
<evidence type="ECO:0008006" key="4">
    <source>
        <dbReference type="Google" id="ProtNLM"/>
    </source>
</evidence>
<dbReference type="AlphaFoldDB" id="A0A2I7K7B0"/>
<dbReference type="PROSITE" id="PS51257">
    <property type="entry name" value="PROKAR_LIPOPROTEIN"/>
    <property type="match status" value="1"/>
</dbReference>
<dbReference type="RefSeq" id="WP_102883240.1">
    <property type="nucleotide sequence ID" value="NZ_CP010725.1"/>
</dbReference>
<evidence type="ECO:0000313" key="2">
    <source>
        <dbReference type="EMBL" id="AUQ98462.1"/>
    </source>
</evidence>